<dbReference type="OrthoDB" id="2384330at2759"/>
<protein>
    <recommendedName>
        <fullName evidence="3">F-box domain-containing protein</fullName>
    </recommendedName>
</protein>
<dbReference type="AlphaFoldDB" id="A0A086TJQ2"/>
<dbReference type="Gene3D" id="3.80.10.10">
    <property type="entry name" value="Ribonuclease Inhibitor"/>
    <property type="match status" value="1"/>
</dbReference>
<gene>
    <name evidence="1" type="ORF">MVEG_11818</name>
</gene>
<reference evidence="1 2" key="1">
    <citation type="submission" date="2011-02" db="EMBL/GenBank/DDBJ databases">
        <title>The Genome Sequence of Mortierella verticillata NRRL 6337.</title>
        <authorList>
            <consortium name="The Broad Institute Genome Sequencing Platform"/>
            <person name="Russ C."/>
            <person name="Cuomo C."/>
            <person name="Burger G."/>
            <person name="Gray M.W."/>
            <person name="Holland P.W.H."/>
            <person name="King N."/>
            <person name="Lang F.B.F."/>
            <person name="Roger A.J."/>
            <person name="Ruiz-Trillo I."/>
            <person name="Young S.K."/>
            <person name="Zeng Q."/>
            <person name="Gargeya S."/>
            <person name="Alvarado L."/>
            <person name="Berlin A."/>
            <person name="Chapman S.B."/>
            <person name="Chen Z."/>
            <person name="Freedman E."/>
            <person name="Gellesch M."/>
            <person name="Goldberg J."/>
            <person name="Griggs A."/>
            <person name="Gujja S."/>
            <person name="Heilman E."/>
            <person name="Heiman D."/>
            <person name="Howarth C."/>
            <person name="Mehta T."/>
            <person name="Neiman D."/>
            <person name="Pearson M."/>
            <person name="Roberts A."/>
            <person name="Saif S."/>
            <person name="Shea T."/>
            <person name="Shenoy N."/>
            <person name="Sisk P."/>
            <person name="Stolte C."/>
            <person name="Sykes S."/>
            <person name="White J."/>
            <person name="Yandava C."/>
            <person name="Haas B."/>
            <person name="Nusbaum C."/>
            <person name="Birren B."/>
        </authorList>
    </citation>
    <scope>NUCLEOTIDE SEQUENCE [LARGE SCALE GENOMIC DNA]</scope>
    <source>
        <strain evidence="1 2">NRRL 6337</strain>
    </source>
</reference>
<dbReference type="Proteomes" id="UP000243308">
    <property type="component" value="Unassembled WGS sequence"/>
</dbReference>
<dbReference type="SUPFAM" id="SSF52047">
    <property type="entry name" value="RNI-like"/>
    <property type="match status" value="1"/>
</dbReference>
<dbReference type="EMBL" id="KN042433">
    <property type="protein sequence ID" value="KFH62179.1"/>
    <property type="molecule type" value="Genomic_DNA"/>
</dbReference>
<organism evidence="1 2">
    <name type="scientific">Podila verticillata NRRL 6337</name>
    <dbReference type="NCBI Taxonomy" id="1069443"/>
    <lineage>
        <taxon>Eukaryota</taxon>
        <taxon>Fungi</taxon>
        <taxon>Fungi incertae sedis</taxon>
        <taxon>Mucoromycota</taxon>
        <taxon>Mortierellomycotina</taxon>
        <taxon>Mortierellomycetes</taxon>
        <taxon>Mortierellales</taxon>
        <taxon>Mortierellaceae</taxon>
        <taxon>Podila</taxon>
    </lineage>
</organism>
<evidence type="ECO:0008006" key="3">
    <source>
        <dbReference type="Google" id="ProtNLM"/>
    </source>
</evidence>
<sequence length="467" mass="53879">MTHPLELPELIFQVAIHLPVFTPDSLGGYDYHPHDVISCLKVNRTWNLAVSPLLWTMYDSYEAARWKIPCHLLEAQSHHFRYIRLSKRWPQITFHSTQVRELVVLPSYQSSVSLDLIRANPQLRALSWYLPCEGRNLKAAEDIQSALETFSLLHHLKLYEWTHLTATRLVHCFNNNSALQDLTLSSFKGFDRIDGCRSLKRLTHLTLDSELQSNRGLVQLIRFCPNLERIALRSNADPCVPDLGKVLRESCPKLVSVTFVEDQNHSRVFLGPLDYQALIMATPRLLHCEIVTDELTPQIFLFVLANHSTWLMTICFRMYGRSSEVFSMASKLLESCHHLTTLELLNEDSWWIPDNCLDLFKYPWACQQLESIRLIGIESPLLLDNSNEMDWDAEAIDARTIDTGLTHLEISALHGWVLSEVGRLRNEYLAPDAHSTLVRAFLERARAFPRLCEITLNQYKYTRDAQT</sequence>
<keyword evidence="2" id="KW-1185">Reference proteome</keyword>
<name>A0A086TJQ2_9FUNG</name>
<dbReference type="InterPro" id="IPR032675">
    <property type="entry name" value="LRR_dom_sf"/>
</dbReference>
<evidence type="ECO:0000313" key="1">
    <source>
        <dbReference type="EMBL" id="KFH62179.1"/>
    </source>
</evidence>
<accession>A0A086TJQ2</accession>
<proteinExistence type="predicted"/>
<evidence type="ECO:0000313" key="2">
    <source>
        <dbReference type="Proteomes" id="UP000243308"/>
    </source>
</evidence>